<keyword evidence="2" id="KW-0521">NADP</keyword>
<sequence length="98" mass="10804">MDFNPQSLHEALTGQDAVLCVLGHAVFDKQIDVINTAAKAAIKRFILSDFGTLKGPADVPEYRVILGKKASAQDLLEEKVKENGSFTWTSFWNVPLLD</sequence>
<evidence type="ECO:0000313" key="6">
    <source>
        <dbReference type="Proteomes" id="UP000020467"/>
    </source>
</evidence>
<name>A0A010Q9Y7_9PEZI</name>
<dbReference type="PANTHER" id="PTHR47706">
    <property type="entry name" value="NMRA-LIKE FAMILY PROTEIN"/>
    <property type="match status" value="1"/>
</dbReference>
<evidence type="ECO:0000313" key="5">
    <source>
        <dbReference type="EMBL" id="EXF73510.1"/>
    </source>
</evidence>
<dbReference type="HOGENOM" id="CLU_2333498_0_0_1"/>
<dbReference type="InterPro" id="IPR051609">
    <property type="entry name" value="NmrA/Isoflavone_reductase-like"/>
</dbReference>
<proteinExistence type="inferred from homology"/>
<comment type="similarity">
    <text evidence="1">Belongs to the NmrA-type oxidoreductase family. Isoflavone reductase subfamily.</text>
</comment>
<dbReference type="Proteomes" id="UP000020467">
    <property type="component" value="Unassembled WGS sequence"/>
</dbReference>
<keyword evidence="3" id="KW-0560">Oxidoreductase</keyword>
<dbReference type="AlphaFoldDB" id="A0A010Q9Y7"/>
<evidence type="ECO:0000256" key="2">
    <source>
        <dbReference type="ARBA" id="ARBA00022857"/>
    </source>
</evidence>
<dbReference type="Pfam" id="PF13460">
    <property type="entry name" value="NAD_binding_10"/>
    <property type="match status" value="1"/>
</dbReference>
<evidence type="ECO:0000259" key="4">
    <source>
        <dbReference type="Pfam" id="PF13460"/>
    </source>
</evidence>
<feature type="domain" description="NAD(P)-binding" evidence="4">
    <location>
        <begin position="4"/>
        <end position="78"/>
    </location>
</feature>
<comment type="caution">
    <text evidence="5">The sequence shown here is derived from an EMBL/GenBank/DDBJ whole genome shotgun (WGS) entry which is preliminary data.</text>
</comment>
<reference evidence="5 6" key="1">
    <citation type="submission" date="2014-02" db="EMBL/GenBank/DDBJ databases">
        <title>The genome sequence of Colletotrichum fioriniae PJ7.</title>
        <authorList>
            <person name="Baroncelli R."/>
            <person name="Thon M.R."/>
        </authorList>
    </citation>
    <scope>NUCLEOTIDE SEQUENCE [LARGE SCALE GENOMIC DNA]</scope>
    <source>
        <strain evidence="5 6">PJ7</strain>
    </source>
</reference>
<dbReference type="SUPFAM" id="SSF51735">
    <property type="entry name" value="NAD(P)-binding Rossmann-fold domains"/>
    <property type="match status" value="1"/>
</dbReference>
<protein>
    <recommendedName>
        <fullName evidence="4">NAD(P)-binding domain-containing protein</fullName>
    </recommendedName>
</protein>
<dbReference type="OrthoDB" id="9974981at2759"/>
<dbReference type="InterPro" id="IPR036291">
    <property type="entry name" value="NAD(P)-bd_dom_sf"/>
</dbReference>
<organism evidence="5 6">
    <name type="scientific">Colletotrichum fioriniae PJ7</name>
    <dbReference type="NCBI Taxonomy" id="1445577"/>
    <lineage>
        <taxon>Eukaryota</taxon>
        <taxon>Fungi</taxon>
        <taxon>Dikarya</taxon>
        <taxon>Ascomycota</taxon>
        <taxon>Pezizomycotina</taxon>
        <taxon>Sordariomycetes</taxon>
        <taxon>Hypocreomycetidae</taxon>
        <taxon>Glomerellales</taxon>
        <taxon>Glomerellaceae</taxon>
        <taxon>Colletotrichum</taxon>
        <taxon>Colletotrichum acutatum species complex</taxon>
    </lineage>
</organism>
<dbReference type="EMBL" id="JARH01001052">
    <property type="protein sequence ID" value="EXF73510.1"/>
    <property type="molecule type" value="Genomic_DNA"/>
</dbReference>
<keyword evidence="6" id="KW-1185">Reference proteome</keyword>
<accession>A0A010Q9Y7</accession>
<evidence type="ECO:0000256" key="1">
    <source>
        <dbReference type="ARBA" id="ARBA00005725"/>
    </source>
</evidence>
<evidence type="ECO:0000256" key="3">
    <source>
        <dbReference type="ARBA" id="ARBA00023002"/>
    </source>
</evidence>
<dbReference type="InterPro" id="IPR016040">
    <property type="entry name" value="NAD(P)-bd_dom"/>
</dbReference>
<dbReference type="GO" id="GO:0016491">
    <property type="term" value="F:oxidoreductase activity"/>
    <property type="evidence" value="ECO:0007669"/>
    <property type="project" value="UniProtKB-KW"/>
</dbReference>
<dbReference type="KEGG" id="cfj:CFIO01_02802"/>
<dbReference type="PANTHER" id="PTHR47706:SF9">
    <property type="entry name" value="NMRA-LIKE DOMAIN-CONTAINING PROTEIN-RELATED"/>
    <property type="match status" value="1"/>
</dbReference>
<dbReference type="Gene3D" id="3.40.50.720">
    <property type="entry name" value="NAD(P)-binding Rossmann-like Domain"/>
    <property type="match status" value="1"/>
</dbReference>
<gene>
    <name evidence="5" type="ORF">CFIO01_02802</name>
</gene>